<comment type="catalytic activity">
    <reaction evidence="6">
        <text>pseudouridine(54) in tRNA + S-adenosyl-L-methionine = N(1)-methylpseudouridine(54) in tRNA + S-adenosyl-L-homocysteine + H(+)</text>
        <dbReference type="Rhea" id="RHEA:55292"/>
        <dbReference type="Rhea" id="RHEA-COMP:14140"/>
        <dbReference type="Rhea" id="RHEA-COMP:14141"/>
        <dbReference type="ChEBI" id="CHEBI:15378"/>
        <dbReference type="ChEBI" id="CHEBI:57856"/>
        <dbReference type="ChEBI" id="CHEBI:59789"/>
        <dbReference type="ChEBI" id="CHEBI:65314"/>
        <dbReference type="ChEBI" id="CHEBI:74890"/>
        <dbReference type="EC" id="2.1.1.257"/>
    </reaction>
</comment>
<comment type="caution">
    <text evidence="6">Lacks conserved residue(s) required for the propagation of feature annotation.</text>
</comment>
<keyword evidence="4 6" id="KW-0949">S-adenosyl-L-methionine</keyword>
<dbReference type="GeneID" id="27136467"/>
<dbReference type="InterPro" id="IPR029028">
    <property type="entry name" value="Alpha/beta_knot_MTases"/>
</dbReference>
<comment type="subcellular location">
    <subcellularLocation>
        <location evidence="6">Cytoplasm</location>
    </subcellularLocation>
</comment>
<dbReference type="Gene3D" id="3.40.1280.10">
    <property type="match status" value="1"/>
</dbReference>
<dbReference type="InterPro" id="IPR029026">
    <property type="entry name" value="tRNA_m1G_MTases_N"/>
</dbReference>
<name>A0A0X3BHI7_9EURY</name>
<evidence type="ECO:0000256" key="5">
    <source>
        <dbReference type="ARBA" id="ARBA00022694"/>
    </source>
</evidence>
<reference evidence="7 9" key="1">
    <citation type="submission" date="2016-01" db="EMBL/GenBank/DDBJ databases">
        <authorList>
            <person name="Manzoor S."/>
        </authorList>
    </citation>
    <scope>NUCLEOTIDE SEQUENCE [LARGE SCALE GENOMIC DNA]</scope>
    <source>
        <strain evidence="7">Methanoculleus sp MAB1</strain>
    </source>
</reference>
<comment type="function">
    <text evidence="6">Specifically catalyzes the N1-methylation of pseudouridine at position 54 (Psi54) in tRNAs.</text>
</comment>
<dbReference type="Pfam" id="PF04013">
    <property type="entry name" value="Methyltrn_RNA_2"/>
    <property type="match status" value="1"/>
</dbReference>
<dbReference type="AlphaFoldDB" id="A0A0X3BHI7"/>
<dbReference type="CDD" id="cd18087">
    <property type="entry name" value="TrmY-like"/>
    <property type="match status" value="1"/>
</dbReference>
<evidence type="ECO:0000256" key="2">
    <source>
        <dbReference type="ARBA" id="ARBA00022603"/>
    </source>
</evidence>
<dbReference type="Proteomes" id="UP000069850">
    <property type="component" value="Chromosome 1"/>
</dbReference>
<dbReference type="EMBL" id="JABMJE010000012">
    <property type="protein sequence ID" value="NQS77415.1"/>
    <property type="molecule type" value="Genomic_DNA"/>
</dbReference>
<accession>A0A0X3BHI7</accession>
<evidence type="ECO:0000313" key="9">
    <source>
        <dbReference type="Proteomes" id="UP000069850"/>
    </source>
</evidence>
<evidence type="ECO:0000256" key="4">
    <source>
        <dbReference type="ARBA" id="ARBA00022691"/>
    </source>
</evidence>
<gene>
    <name evidence="6 7" type="primary">trmY</name>
    <name evidence="8" type="ORF">HQQ74_01635</name>
    <name evidence="7" type="ORF">MMAB1_0381</name>
</gene>
<sequence>MKRFVVVGHLAATSGTFSLNDLPGSAGRMDILCRCINSSLFLSHDLRRDVECYLILRGEPDPEKTVLFRGSAVRYLSPDERSSAALIKKALSIPCGDSFRESTPGVYVRRGGLSRILSEIPFAVLDEAGEDIRGVPVLPEAYLLSDHRNFTPEEQEMLEGRDRYSVGPLSLHADHTITVLLNEMDRRESGWISSKR</sequence>
<dbReference type="SUPFAM" id="SSF75217">
    <property type="entry name" value="alpha/beta knot"/>
    <property type="match status" value="1"/>
</dbReference>
<dbReference type="InterPro" id="IPR007158">
    <property type="entry name" value="TrmY"/>
</dbReference>
<dbReference type="RefSeq" id="WP_062261446.1">
    <property type="nucleotide sequence ID" value="NZ_DAIMMY010000006.1"/>
</dbReference>
<dbReference type="GO" id="GO:0005737">
    <property type="term" value="C:cytoplasm"/>
    <property type="evidence" value="ECO:0007669"/>
    <property type="project" value="UniProtKB-SubCell"/>
</dbReference>
<evidence type="ECO:0000256" key="1">
    <source>
        <dbReference type="ARBA" id="ARBA00022490"/>
    </source>
</evidence>
<dbReference type="PANTHER" id="PTHR40703:SF1">
    <property type="entry name" value="TRNA (PSEUDOURIDINE(54)-N(1))-METHYLTRANSFERASE"/>
    <property type="match status" value="1"/>
</dbReference>
<organism evidence="7 9">
    <name type="scientific">Methanoculleus bourgensis</name>
    <dbReference type="NCBI Taxonomy" id="83986"/>
    <lineage>
        <taxon>Archaea</taxon>
        <taxon>Methanobacteriati</taxon>
        <taxon>Methanobacteriota</taxon>
        <taxon>Stenosarchaea group</taxon>
        <taxon>Methanomicrobia</taxon>
        <taxon>Methanomicrobiales</taxon>
        <taxon>Methanomicrobiaceae</taxon>
        <taxon>Methanoculleus</taxon>
    </lineage>
</organism>
<dbReference type="GO" id="GO:0008757">
    <property type="term" value="F:S-adenosylmethionine-dependent methyltransferase activity"/>
    <property type="evidence" value="ECO:0007669"/>
    <property type="project" value="UniProtKB-UniRule"/>
</dbReference>
<evidence type="ECO:0000313" key="7">
    <source>
        <dbReference type="EMBL" id="CVK31598.1"/>
    </source>
</evidence>
<comment type="subunit">
    <text evidence="6">Homodimer.</text>
</comment>
<keyword evidence="5 6" id="KW-0819">tRNA processing</keyword>
<dbReference type="GO" id="GO:0030488">
    <property type="term" value="P:tRNA methylation"/>
    <property type="evidence" value="ECO:0007669"/>
    <property type="project" value="UniProtKB-UniRule"/>
</dbReference>
<dbReference type="NCBIfam" id="NF002560">
    <property type="entry name" value="PRK02135.1"/>
    <property type="match status" value="1"/>
</dbReference>
<dbReference type="Proteomes" id="UP000737555">
    <property type="component" value="Unassembled WGS sequence"/>
</dbReference>
<dbReference type="GO" id="GO:0008175">
    <property type="term" value="F:tRNA methyltransferase activity"/>
    <property type="evidence" value="ECO:0007669"/>
    <property type="project" value="UniProtKB-UniRule"/>
</dbReference>
<evidence type="ECO:0000256" key="3">
    <source>
        <dbReference type="ARBA" id="ARBA00022679"/>
    </source>
</evidence>
<dbReference type="EC" id="2.1.1.257" evidence="6"/>
<dbReference type="HAMAP" id="MF_00587">
    <property type="entry name" value="tRNA_methyltr_TrmY"/>
    <property type="match status" value="1"/>
</dbReference>
<reference evidence="8" key="2">
    <citation type="submission" date="2020-05" db="EMBL/GenBank/DDBJ databases">
        <title>The first insight into the ecology of ammonia-tolerant syntrophic propionate oxidizing bacteria.</title>
        <authorList>
            <person name="Singh A."/>
            <person name="Schnurer A."/>
            <person name="Westerholm M."/>
        </authorList>
    </citation>
    <scope>NUCLEOTIDE SEQUENCE</scope>
    <source>
        <strain evidence="8">MAG54</strain>
    </source>
</reference>
<keyword evidence="3 6" id="KW-0808">Transferase</keyword>
<protein>
    <recommendedName>
        <fullName evidence="6">tRNA (pseudouridine(54)-N(1))-methyltransferase</fullName>
        <ecNumber evidence="6">2.1.1.257</ecNumber>
    </recommendedName>
</protein>
<keyword evidence="1 6" id="KW-0963">Cytoplasm</keyword>
<dbReference type="EMBL" id="LT158599">
    <property type="protein sequence ID" value="CVK31598.1"/>
    <property type="molecule type" value="Genomic_DNA"/>
</dbReference>
<dbReference type="KEGG" id="mema:MMAB1_0381"/>
<dbReference type="PANTHER" id="PTHR40703">
    <property type="entry name" value="TRNA (PSEUDOURIDINE(54)-N(1))-METHYLTRANSFERASE"/>
    <property type="match status" value="1"/>
</dbReference>
<dbReference type="OrthoDB" id="27492at2157"/>
<feature type="binding site" evidence="6">
    <location>
        <position position="125"/>
    </location>
    <ligand>
        <name>S-adenosyl-L-methionine</name>
        <dbReference type="ChEBI" id="CHEBI:59789"/>
    </ligand>
</feature>
<keyword evidence="2 6" id="KW-0489">Methyltransferase</keyword>
<evidence type="ECO:0000313" key="8">
    <source>
        <dbReference type="EMBL" id="NQS77415.1"/>
    </source>
</evidence>
<evidence type="ECO:0000256" key="6">
    <source>
        <dbReference type="HAMAP-Rule" id="MF_00587"/>
    </source>
</evidence>
<proteinExistence type="inferred from homology"/>
<comment type="similarity">
    <text evidence="6">Belongs to the methyltransferase superfamily. TrmY family.</text>
</comment>